<accession>A0A1V9XYH0</accession>
<dbReference type="InParanoid" id="A0A1V9XYH0"/>
<comment type="caution">
    <text evidence="1">The sequence shown here is derived from an EMBL/GenBank/DDBJ whole genome shotgun (WGS) entry which is preliminary data.</text>
</comment>
<dbReference type="Proteomes" id="UP000192247">
    <property type="component" value="Unassembled WGS sequence"/>
</dbReference>
<organism evidence="1 2">
    <name type="scientific">Tropilaelaps mercedesae</name>
    <dbReference type="NCBI Taxonomy" id="418985"/>
    <lineage>
        <taxon>Eukaryota</taxon>
        <taxon>Metazoa</taxon>
        <taxon>Ecdysozoa</taxon>
        <taxon>Arthropoda</taxon>
        <taxon>Chelicerata</taxon>
        <taxon>Arachnida</taxon>
        <taxon>Acari</taxon>
        <taxon>Parasitiformes</taxon>
        <taxon>Mesostigmata</taxon>
        <taxon>Gamasina</taxon>
        <taxon>Dermanyssoidea</taxon>
        <taxon>Laelapidae</taxon>
        <taxon>Tropilaelaps</taxon>
    </lineage>
</organism>
<proteinExistence type="predicted"/>
<protein>
    <submittedName>
        <fullName evidence="1">Uncharacterized protein</fullName>
    </submittedName>
</protein>
<reference evidence="1 2" key="1">
    <citation type="journal article" date="2017" name="Gigascience">
        <title>Draft genome of the honey bee ectoparasitic mite, Tropilaelaps mercedesae, is shaped by the parasitic life history.</title>
        <authorList>
            <person name="Dong X."/>
            <person name="Armstrong S.D."/>
            <person name="Xia D."/>
            <person name="Makepeace B.L."/>
            <person name="Darby A.C."/>
            <person name="Kadowaki T."/>
        </authorList>
    </citation>
    <scope>NUCLEOTIDE SEQUENCE [LARGE SCALE GENOMIC DNA]</scope>
    <source>
        <strain evidence="1">Wuxi-XJTLU</strain>
    </source>
</reference>
<dbReference type="EMBL" id="MNPL01002164">
    <property type="protein sequence ID" value="OQR78501.1"/>
    <property type="molecule type" value="Genomic_DNA"/>
</dbReference>
<dbReference type="AlphaFoldDB" id="A0A1V9XYH0"/>
<sequence>MANYFSAKTARVTPAWTIRDFWSTCIRAVPVAKECHPAIEARIEEFESSMVGEIECVEVDTRLCPHIEGHHHYHSCGRGSGLNVYVQRKALGKMKRSRNS</sequence>
<gene>
    <name evidence="1" type="ORF">BIW11_06367</name>
</gene>
<evidence type="ECO:0000313" key="2">
    <source>
        <dbReference type="Proteomes" id="UP000192247"/>
    </source>
</evidence>
<dbReference type="OrthoDB" id="10559191at2759"/>
<keyword evidence="2" id="KW-1185">Reference proteome</keyword>
<name>A0A1V9XYH0_9ACAR</name>
<evidence type="ECO:0000313" key="1">
    <source>
        <dbReference type="EMBL" id="OQR78501.1"/>
    </source>
</evidence>